<proteinExistence type="predicted"/>
<dbReference type="FunFam" id="3.40.50.300:FF:001002">
    <property type="entry name" value="Disease resistance protein (TIR-NBS-LRR class)"/>
    <property type="match status" value="1"/>
</dbReference>
<dbReference type="GO" id="GO:0006952">
    <property type="term" value="P:defense response"/>
    <property type="evidence" value="ECO:0007669"/>
    <property type="project" value="UniProtKB-KW"/>
</dbReference>
<dbReference type="SUPFAM" id="SSF52058">
    <property type="entry name" value="L domain-like"/>
    <property type="match status" value="1"/>
</dbReference>
<dbReference type="InterPro" id="IPR058192">
    <property type="entry name" value="WHD_ROQ1-like"/>
</dbReference>
<dbReference type="FunFam" id="1.10.8.430:FF:000002">
    <property type="entry name" value="Disease resistance protein (TIR-NBS-LRR class)"/>
    <property type="match status" value="1"/>
</dbReference>
<reference evidence="10 11" key="1">
    <citation type="journal article" date="2011" name="Nat. Genet.">
        <title>The genome of the mesopolyploid crop species Brassica rapa.</title>
        <authorList>
            <consortium name="Brassica rapa Genome Sequencing Project Consortium"/>
            <person name="Wang X."/>
            <person name="Wang H."/>
            <person name="Wang J."/>
            <person name="Sun R."/>
            <person name="Wu J."/>
            <person name="Liu S."/>
            <person name="Bai Y."/>
            <person name="Mun J.H."/>
            <person name="Bancroft I."/>
            <person name="Cheng F."/>
            <person name="Huang S."/>
            <person name="Li X."/>
            <person name="Hua W."/>
            <person name="Wang J."/>
            <person name="Wang X."/>
            <person name="Freeling M."/>
            <person name="Pires J.C."/>
            <person name="Paterson A.H."/>
            <person name="Chalhoub B."/>
            <person name="Wang B."/>
            <person name="Hayward A."/>
            <person name="Sharpe A.G."/>
            <person name="Park B.S."/>
            <person name="Weisshaar B."/>
            <person name="Liu B."/>
            <person name="Li B."/>
            <person name="Liu B."/>
            <person name="Tong C."/>
            <person name="Song C."/>
            <person name="Duran C."/>
            <person name="Peng C."/>
            <person name="Geng C."/>
            <person name="Koh C."/>
            <person name="Lin C."/>
            <person name="Edwards D."/>
            <person name="Mu D."/>
            <person name="Shen D."/>
            <person name="Soumpourou E."/>
            <person name="Li F."/>
            <person name="Fraser F."/>
            <person name="Conant G."/>
            <person name="Lassalle G."/>
            <person name="King G.J."/>
            <person name="Bonnema G."/>
            <person name="Tang H."/>
            <person name="Wang H."/>
            <person name="Belcram H."/>
            <person name="Zhou H."/>
            <person name="Hirakawa H."/>
            <person name="Abe H."/>
            <person name="Guo H."/>
            <person name="Wang H."/>
            <person name="Jin H."/>
            <person name="Parkin I.A."/>
            <person name="Batley J."/>
            <person name="Kim J.S."/>
            <person name="Just J."/>
            <person name="Li J."/>
            <person name="Xu J."/>
            <person name="Deng J."/>
            <person name="Kim J.A."/>
            <person name="Li J."/>
            <person name="Yu J."/>
            <person name="Meng J."/>
            <person name="Wang J."/>
            <person name="Min J."/>
            <person name="Poulain J."/>
            <person name="Wang J."/>
            <person name="Hatakeyama K."/>
            <person name="Wu K."/>
            <person name="Wang L."/>
            <person name="Fang L."/>
            <person name="Trick M."/>
            <person name="Links M.G."/>
            <person name="Zhao M."/>
            <person name="Jin M."/>
            <person name="Ramchiary N."/>
            <person name="Drou N."/>
            <person name="Berkman P.J."/>
            <person name="Cai Q."/>
            <person name="Huang Q."/>
            <person name="Li R."/>
            <person name="Tabata S."/>
            <person name="Cheng S."/>
            <person name="Zhang S."/>
            <person name="Zhang S."/>
            <person name="Huang S."/>
            <person name="Sato S."/>
            <person name="Sun S."/>
            <person name="Kwon S.J."/>
            <person name="Choi S.R."/>
            <person name="Lee T.H."/>
            <person name="Fan W."/>
            <person name="Zhao X."/>
            <person name="Tan X."/>
            <person name="Xu X."/>
            <person name="Wang Y."/>
            <person name="Qiu Y."/>
            <person name="Yin Y."/>
            <person name="Li Y."/>
            <person name="Du Y."/>
            <person name="Liao Y."/>
            <person name="Lim Y."/>
            <person name="Narusaka Y."/>
            <person name="Wang Y."/>
            <person name="Wang Z."/>
            <person name="Li Z."/>
            <person name="Wang Z."/>
            <person name="Xiong Z."/>
            <person name="Zhang Z."/>
        </authorList>
    </citation>
    <scope>NUCLEOTIDE SEQUENCE [LARGE SCALE GENOMIC DNA]</scope>
    <source>
        <strain evidence="10 11">cv. Chiifu-401-42</strain>
    </source>
</reference>
<dbReference type="InterPro" id="IPR036390">
    <property type="entry name" value="WH_DNA-bd_sf"/>
</dbReference>
<evidence type="ECO:0000256" key="5">
    <source>
        <dbReference type="ARBA" id="ARBA00022821"/>
    </source>
</evidence>
<dbReference type="SUPFAM" id="SSF46785">
    <property type="entry name" value="Winged helix' DNA-binding domain"/>
    <property type="match status" value="1"/>
</dbReference>
<dbReference type="eggNOG" id="ENOG502SUNR">
    <property type="taxonomic scope" value="Eukaryota"/>
</dbReference>
<evidence type="ECO:0000256" key="2">
    <source>
        <dbReference type="ARBA" id="ARBA00022614"/>
    </source>
</evidence>
<accession>M4D2G3</accession>
<sequence>MASSLSLLAPLSSLPRNWIHHVFPSFHGADVRTNFLSHVLKELRSKGINSFIDDDMERSKLVGLELIEAIRGSRIAIVLLSRNYASSTWCLNELVEIIKCRQEFSQTVIPLFYEVDPTDVKKQTGDFGKVFRKTCKGKAKEDIQRWKCALTEVAQITGYHSTNWKTEAKMIEDIATEVSNKLNLSAPSSDFDDLVGMESQMRRMKPLLQLDSDDVRIIGIWGSPGIGKTTIARSLFHEYSRDFQMSVFVDNIKRKYAVPACSDDYSVKLDFQKQFMSQLTNETCVSISHLGVVKDRLKDKKVLVVLDDVDHLVQLEAMAKETYWFGPGSRIIITTQDQRVLKASGINYIHRVKLPSKDEAFQMFCMYALGQKYPKDGFKELACEVINLVGYLPLGLRVMGAYFRGMSEKVWAEALPRLKAHLSRDKEITNILKFSYDALNDEDKSLFLHIACFFNLEPFGMVERCLETCFEDVRQGLDALYEKSLISSVSGRIKMSKLLVQLGRQIMRKEFVSEHGKRQFLNDARDIGEVLSDDKAGNSSVIGINLEWKNDITRTSERAFERLPNLQFLKIHGYGIKPQSMSYMSQKLRVLIWLSYPISCFPSSFNPEFLVELYMTNSNLEKFWEGIKPLNNLKLLDLSGSERLKELPDLSTATNLYELNLSSCSRLVELPSSMRNLHRLSRLELMNCSMLEVVLANINLESIEELDLSDCSLLKSYHESSTYIEELDPWRKSRLQKLVLSGMKKLVSLPQLPDSLLFLDAEECESLERLDCSFRNPDIRLNFRHCFKLNQEARDLIIQTPTNQYAVFPAEEFPQCFFTYRSPGSSVTAKLNQLHVGKSTKFKACIIFDGGDDSHWGPVCCCITSGGNALTYYTKNVEAFFLGHLYAFEIEVETEDVTSTELLFDFYIVYMPPYSSRKCKIKECGILQLLEVPLLSSRDVVEDYEPSHVEGFGYGSGEFEPSYIERFGYGSEDYEPSYIESSGDEDEDYEPSDSGYLTV</sequence>
<keyword evidence="6" id="KW-0520">NAD</keyword>
<dbReference type="GO" id="GO:0007165">
    <property type="term" value="P:signal transduction"/>
    <property type="evidence" value="ECO:0007669"/>
    <property type="project" value="InterPro"/>
</dbReference>
<dbReference type="EnsemblPlants" id="Bra010663.1">
    <property type="protein sequence ID" value="Bra010663.1-P"/>
    <property type="gene ID" value="Bra010663"/>
</dbReference>
<dbReference type="Gene3D" id="3.40.50.10140">
    <property type="entry name" value="Toll/interleukin-1 receptor homology (TIR) domain"/>
    <property type="match status" value="1"/>
</dbReference>
<evidence type="ECO:0000256" key="4">
    <source>
        <dbReference type="ARBA" id="ARBA00022801"/>
    </source>
</evidence>
<protein>
    <recommendedName>
        <fullName evidence="1">ADP-ribosyl cyclase/cyclic ADP-ribose hydrolase</fullName>
        <ecNumber evidence="1">3.2.2.6</ecNumber>
    </recommendedName>
</protein>
<keyword evidence="5" id="KW-0611">Plant defense</keyword>
<dbReference type="Pfam" id="PF00931">
    <property type="entry name" value="NB-ARC"/>
    <property type="match status" value="1"/>
</dbReference>
<evidence type="ECO:0000256" key="1">
    <source>
        <dbReference type="ARBA" id="ARBA00011982"/>
    </source>
</evidence>
<dbReference type="HOGENOM" id="CLU_001561_0_1_1"/>
<dbReference type="STRING" id="51351.M4D2G3"/>
<feature type="domain" description="TIR" evidence="9">
    <location>
        <begin position="18"/>
        <end position="182"/>
    </location>
</feature>
<dbReference type="SMART" id="SM00382">
    <property type="entry name" value="AAA"/>
    <property type="match status" value="1"/>
</dbReference>
<reference evidence="10 11" key="2">
    <citation type="journal article" date="2018" name="Hortic Res">
        <title>Improved Brassica rapa reference genome by single-molecule sequencing and chromosome conformation capture technologies.</title>
        <authorList>
            <person name="Zhang L."/>
            <person name="Cai X."/>
            <person name="Wu J."/>
            <person name="Liu M."/>
            <person name="Grob S."/>
            <person name="Cheng F."/>
            <person name="Liang J."/>
            <person name="Cai C."/>
            <person name="Liu Z."/>
            <person name="Liu B."/>
            <person name="Wang F."/>
            <person name="Li S."/>
            <person name="Liu F."/>
            <person name="Li X."/>
            <person name="Cheng L."/>
            <person name="Yang W."/>
            <person name="Li M.H."/>
            <person name="Grossniklaus U."/>
            <person name="Zheng H."/>
            <person name="Wang X."/>
        </authorList>
    </citation>
    <scope>NUCLEOTIDE SEQUENCE [LARGE SCALE GENOMIC DNA]</scope>
    <source>
        <strain evidence="10 11">cv. Chiifu-401-42</strain>
    </source>
</reference>
<dbReference type="Pfam" id="PF01582">
    <property type="entry name" value="TIR"/>
    <property type="match status" value="1"/>
</dbReference>
<keyword evidence="2" id="KW-0433">Leucine-rich repeat</keyword>
<keyword evidence="11" id="KW-1185">Reference proteome</keyword>
<dbReference type="InterPro" id="IPR002182">
    <property type="entry name" value="NB-ARC"/>
</dbReference>
<dbReference type="PRINTS" id="PR00364">
    <property type="entry name" value="DISEASERSIST"/>
</dbReference>
<dbReference type="GO" id="GO:0061809">
    <property type="term" value="F:NAD+ nucleosidase activity, cyclic ADP-ribose generating"/>
    <property type="evidence" value="ECO:0007669"/>
    <property type="project" value="UniProtKB-EC"/>
</dbReference>
<dbReference type="Gene3D" id="1.10.8.430">
    <property type="entry name" value="Helical domain of apoptotic protease-activating factors"/>
    <property type="match status" value="1"/>
</dbReference>
<dbReference type="Gene3D" id="3.40.50.300">
    <property type="entry name" value="P-loop containing nucleotide triphosphate hydrolases"/>
    <property type="match status" value="1"/>
</dbReference>
<dbReference type="AlphaFoldDB" id="M4D2G3"/>
<dbReference type="InterPro" id="IPR032675">
    <property type="entry name" value="LRR_dom_sf"/>
</dbReference>
<reference evidence="10" key="3">
    <citation type="submission" date="2023-03" db="UniProtKB">
        <authorList>
            <consortium name="EnsemblPlants"/>
        </authorList>
    </citation>
    <scope>IDENTIFICATION</scope>
    <source>
        <strain evidence="10">cv. Chiifu-401-42</strain>
    </source>
</reference>
<feature type="region of interest" description="Disordered" evidence="8">
    <location>
        <begin position="974"/>
        <end position="999"/>
    </location>
</feature>
<dbReference type="SUPFAM" id="SSF52540">
    <property type="entry name" value="P-loop containing nucleoside triphosphate hydrolases"/>
    <property type="match status" value="1"/>
</dbReference>
<dbReference type="InterPro" id="IPR027417">
    <property type="entry name" value="P-loop_NTPase"/>
</dbReference>
<organism evidence="10 11">
    <name type="scientific">Brassica campestris</name>
    <name type="common">Field mustard</name>
    <dbReference type="NCBI Taxonomy" id="3711"/>
    <lineage>
        <taxon>Eukaryota</taxon>
        <taxon>Viridiplantae</taxon>
        <taxon>Streptophyta</taxon>
        <taxon>Embryophyta</taxon>
        <taxon>Tracheophyta</taxon>
        <taxon>Spermatophyta</taxon>
        <taxon>Magnoliopsida</taxon>
        <taxon>eudicotyledons</taxon>
        <taxon>Gunneridae</taxon>
        <taxon>Pentapetalae</taxon>
        <taxon>rosids</taxon>
        <taxon>malvids</taxon>
        <taxon>Brassicales</taxon>
        <taxon>Brassicaceae</taxon>
        <taxon>Brassiceae</taxon>
        <taxon>Brassica</taxon>
    </lineage>
</organism>
<dbReference type="SUPFAM" id="SSF52200">
    <property type="entry name" value="Toll/Interleukin receptor TIR domain"/>
    <property type="match status" value="1"/>
</dbReference>
<evidence type="ECO:0000256" key="8">
    <source>
        <dbReference type="SAM" id="MobiDB-lite"/>
    </source>
</evidence>
<dbReference type="InterPro" id="IPR003593">
    <property type="entry name" value="AAA+_ATPase"/>
</dbReference>
<keyword evidence="3" id="KW-0677">Repeat</keyword>
<dbReference type="OMA" id="QRWKCAL"/>
<dbReference type="InterPro" id="IPR042197">
    <property type="entry name" value="Apaf_helical"/>
</dbReference>
<dbReference type="Pfam" id="PF07725">
    <property type="entry name" value="LRR_3"/>
    <property type="match status" value="1"/>
</dbReference>
<evidence type="ECO:0000313" key="10">
    <source>
        <dbReference type="EnsemblPlants" id="Bra010663.1-P"/>
    </source>
</evidence>
<dbReference type="PANTHER" id="PTHR11017:SF297">
    <property type="entry name" value="ADP-RIBOSYL CYCLASE_CYCLIC ADP-RIBOSE HYDROLASE"/>
    <property type="match status" value="1"/>
</dbReference>
<evidence type="ECO:0000259" key="9">
    <source>
        <dbReference type="PROSITE" id="PS50104"/>
    </source>
</evidence>
<dbReference type="GO" id="GO:0043531">
    <property type="term" value="F:ADP binding"/>
    <property type="evidence" value="ECO:0007669"/>
    <property type="project" value="InterPro"/>
</dbReference>
<keyword evidence="4" id="KW-0378">Hydrolase</keyword>
<dbReference type="Gramene" id="Bra010663.1">
    <property type="protein sequence ID" value="Bra010663.1-P"/>
    <property type="gene ID" value="Bra010663"/>
</dbReference>
<name>M4D2G3_BRACM</name>
<dbReference type="PROSITE" id="PS50104">
    <property type="entry name" value="TIR"/>
    <property type="match status" value="1"/>
</dbReference>
<dbReference type="InterPro" id="IPR044974">
    <property type="entry name" value="Disease_R_plants"/>
</dbReference>
<dbReference type="InterPro" id="IPR011713">
    <property type="entry name" value="Leu-rich_rpt_3"/>
</dbReference>
<dbReference type="Gene3D" id="3.80.10.10">
    <property type="entry name" value="Ribonuclease Inhibitor"/>
    <property type="match status" value="2"/>
</dbReference>
<evidence type="ECO:0000256" key="7">
    <source>
        <dbReference type="ARBA" id="ARBA00047304"/>
    </source>
</evidence>
<dbReference type="PANTHER" id="PTHR11017">
    <property type="entry name" value="LEUCINE-RICH REPEAT-CONTAINING PROTEIN"/>
    <property type="match status" value="1"/>
</dbReference>
<dbReference type="InterPro" id="IPR035897">
    <property type="entry name" value="Toll_tir_struct_dom_sf"/>
</dbReference>
<dbReference type="Proteomes" id="UP000011750">
    <property type="component" value="Chromosome A08"/>
</dbReference>
<evidence type="ECO:0000313" key="11">
    <source>
        <dbReference type="Proteomes" id="UP000011750"/>
    </source>
</evidence>
<evidence type="ECO:0000256" key="3">
    <source>
        <dbReference type="ARBA" id="ARBA00022737"/>
    </source>
</evidence>
<dbReference type="FunFam" id="3.40.50.10140:FF:000007">
    <property type="entry name" value="Disease resistance protein (TIR-NBS-LRR class)"/>
    <property type="match status" value="1"/>
</dbReference>
<dbReference type="SMART" id="SM00255">
    <property type="entry name" value="TIR"/>
    <property type="match status" value="1"/>
</dbReference>
<dbReference type="InterPro" id="IPR000157">
    <property type="entry name" value="TIR_dom"/>
</dbReference>
<evidence type="ECO:0000256" key="6">
    <source>
        <dbReference type="ARBA" id="ARBA00023027"/>
    </source>
</evidence>
<dbReference type="InParanoid" id="M4D2G3"/>
<dbReference type="Pfam" id="PF23282">
    <property type="entry name" value="WHD_ROQ1"/>
    <property type="match status" value="1"/>
</dbReference>
<feature type="compositionally biased region" description="Acidic residues" evidence="8">
    <location>
        <begin position="982"/>
        <end position="991"/>
    </location>
</feature>
<comment type="catalytic activity">
    <reaction evidence="7">
        <text>NAD(+) + H2O = ADP-D-ribose + nicotinamide + H(+)</text>
        <dbReference type="Rhea" id="RHEA:16301"/>
        <dbReference type="ChEBI" id="CHEBI:15377"/>
        <dbReference type="ChEBI" id="CHEBI:15378"/>
        <dbReference type="ChEBI" id="CHEBI:17154"/>
        <dbReference type="ChEBI" id="CHEBI:57540"/>
        <dbReference type="ChEBI" id="CHEBI:57967"/>
        <dbReference type="EC" id="3.2.2.6"/>
    </reaction>
    <physiologicalReaction direction="left-to-right" evidence="7">
        <dbReference type="Rhea" id="RHEA:16302"/>
    </physiologicalReaction>
</comment>
<dbReference type="EC" id="3.2.2.6" evidence="1"/>